<evidence type="ECO:0000313" key="2">
    <source>
        <dbReference type="Proteomes" id="UP001186944"/>
    </source>
</evidence>
<protein>
    <submittedName>
        <fullName evidence="1">Uncharacterized protein</fullName>
    </submittedName>
</protein>
<gene>
    <name evidence="1" type="ORF">FSP39_009844</name>
</gene>
<name>A0AA88Y338_PINIB</name>
<dbReference type="Proteomes" id="UP001186944">
    <property type="component" value="Unassembled WGS sequence"/>
</dbReference>
<organism evidence="1 2">
    <name type="scientific">Pinctada imbricata</name>
    <name type="common">Atlantic pearl-oyster</name>
    <name type="synonym">Pinctada martensii</name>
    <dbReference type="NCBI Taxonomy" id="66713"/>
    <lineage>
        <taxon>Eukaryota</taxon>
        <taxon>Metazoa</taxon>
        <taxon>Spiralia</taxon>
        <taxon>Lophotrochozoa</taxon>
        <taxon>Mollusca</taxon>
        <taxon>Bivalvia</taxon>
        <taxon>Autobranchia</taxon>
        <taxon>Pteriomorphia</taxon>
        <taxon>Pterioida</taxon>
        <taxon>Pterioidea</taxon>
        <taxon>Pteriidae</taxon>
        <taxon>Pinctada</taxon>
    </lineage>
</organism>
<proteinExistence type="predicted"/>
<sequence length="103" mass="11660">MSEEAEKQSTQSRILSKLESLYFRWEIVSTTYVMDPTEKIIFKLQPALRRISPIGTPLALAADDEAALVLCAENRKMSIPARPKNVFIHLEIVLLHTSLCGFK</sequence>
<comment type="caution">
    <text evidence="1">The sequence shown here is derived from an EMBL/GenBank/DDBJ whole genome shotgun (WGS) entry which is preliminary data.</text>
</comment>
<evidence type="ECO:0000313" key="1">
    <source>
        <dbReference type="EMBL" id="KAK3092999.1"/>
    </source>
</evidence>
<accession>A0AA88Y338</accession>
<dbReference type="EMBL" id="VSWD01000009">
    <property type="protein sequence ID" value="KAK3092999.1"/>
    <property type="molecule type" value="Genomic_DNA"/>
</dbReference>
<keyword evidence="2" id="KW-1185">Reference proteome</keyword>
<reference evidence="1" key="1">
    <citation type="submission" date="2019-08" db="EMBL/GenBank/DDBJ databases">
        <title>The improved chromosome-level genome for the pearl oyster Pinctada fucata martensii using PacBio sequencing and Hi-C.</title>
        <authorList>
            <person name="Zheng Z."/>
        </authorList>
    </citation>
    <scope>NUCLEOTIDE SEQUENCE</scope>
    <source>
        <strain evidence="1">ZZ-2019</strain>
        <tissue evidence="1">Adductor muscle</tissue>
    </source>
</reference>
<dbReference type="AlphaFoldDB" id="A0AA88Y338"/>